<feature type="transmembrane region" description="Helical" evidence="1">
    <location>
        <begin position="35"/>
        <end position="55"/>
    </location>
</feature>
<dbReference type="RefSeq" id="WP_135479715.1">
    <property type="nucleotide sequence ID" value="NZ_SIJK02000035.1"/>
</dbReference>
<keyword evidence="1" id="KW-0812">Transmembrane</keyword>
<feature type="transmembrane region" description="Helical" evidence="1">
    <location>
        <begin position="517"/>
        <end position="542"/>
    </location>
</feature>
<dbReference type="PANTHER" id="PTHR30282:SF0">
    <property type="entry name" value="P-AMINOBENZOYL-GLUTAMATE TRANSPORT PROTEIN"/>
    <property type="match status" value="1"/>
</dbReference>
<feature type="transmembrane region" description="Helical" evidence="1">
    <location>
        <begin position="163"/>
        <end position="180"/>
    </location>
</feature>
<keyword evidence="1" id="KW-0472">Membrane</keyword>
<evidence type="ECO:0000313" key="3">
    <source>
        <dbReference type="Proteomes" id="UP001193081"/>
    </source>
</evidence>
<keyword evidence="3" id="KW-1185">Reference proteome</keyword>
<feature type="transmembrane region" description="Helical" evidence="1">
    <location>
        <begin position="487"/>
        <end position="505"/>
    </location>
</feature>
<sequence>MAAETAKSKEPGEGGFVQKLLDGIEKVGNKVPHPVIMFLYLIAIIAVLSQILYMFGVSVTEEIAVPVPIEVLRDVRDALGGSIVAYDVYTGQPAYIPEFIIEEQTIPIQSLLTVPGLRFVFSSFVANFAGFGVVAVTLVAMAGVGVAEQAGMMAALIRKLVKVAPRNLIAFILILVGVLSSVASDAGYLILIPLAATAFLTLGRHPLAGMAAAFAGVSAIFAVNLLITPVDSMITEITNEAIGLAGGTPITVTANYFFSVASTLILSVVAVIVTERIIEPRLGKYEGESLIGDDDLDPEAAKAEARGLQYALYGFLIVFAVVLLLSLPPGAPLRHPVTGNLIGTTPFMDSLIFIISLIFLISGIGYGLGAKTIKSSNDVISAVTKTFAGLSGLIFMLLMISQFIAFFNYTNLPRVIAVVLANALEQANIGALPLLVGMILVIIMLNFIIPGVVPKWAIFAPIFIPLFIRLEVAPQTVLAAYRIGDSPTNVLTPLMVYLPFIVTVAQKYQKDAGLGTVIALMIPYTLAIALVWILLFVIWFVLGIPLGPGYPVNV</sequence>
<dbReference type="PANTHER" id="PTHR30282">
    <property type="entry name" value="P-AMINOBENZOYL GLUTAMATE TRANSPORTER"/>
    <property type="match status" value="1"/>
</dbReference>
<gene>
    <name evidence="2" type="ORF">EYB53_017545</name>
</gene>
<feature type="transmembrane region" description="Helical" evidence="1">
    <location>
        <begin position="310"/>
        <end position="331"/>
    </location>
</feature>
<comment type="caution">
    <text evidence="2">The sequence shown here is derived from an EMBL/GenBank/DDBJ whole genome shotgun (WGS) entry which is preliminary data.</text>
</comment>
<dbReference type="InterPro" id="IPR004697">
    <property type="entry name" value="AbgT"/>
</dbReference>
<evidence type="ECO:0000256" key="1">
    <source>
        <dbReference type="SAM" id="Phobius"/>
    </source>
</evidence>
<dbReference type="EMBL" id="SIJK02000035">
    <property type="protein sequence ID" value="MBP1467521.1"/>
    <property type="molecule type" value="Genomic_DNA"/>
</dbReference>
<evidence type="ECO:0000313" key="2">
    <source>
        <dbReference type="EMBL" id="MBP1467521.1"/>
    </source>
</evidence>
<feature type="transmembrane region" description="Helical" evidence="1">
    <location>
        <begin position="119"/>
        <end position="142"/>
    </location>
</feature>
<protein>
    <submittedName>
        <fullName evidence="2">AbgT family transporter</fullName>
    </submittedName>
</protein>
<feature type="transmembrane region" description="Helical" evidence="1">
    <location>
        <begin position="210"/>
        <end position="227"/>
    </location>
</feature>
<dbReference type="Pfam" id="PF03806">
    <property type="entry name" value="ABG_transport"/>
    <property type="match status" value="1"/>
</dbReference>
<name>A0ABS4DDJ3_9CHLR</name>
<feature type="transmembrane region" description="Helical" evidence="1">
    <location>
        <begin position="456"/>
        <end position="481"/>
    </location>
</feature>
<dbReference type="Proteomes" id="UP001193081">
    <property type="component" value="Unassembled WGS sequence"/>
</dbReference>
<accession>A0ABS4DDJ3</accession>
<proteinExistence type="predicted"/>
<feature type="transmembrane region" description="Helical" evidence="1">
    <location>
        <begin position="351"/>
        <end position="369"/>
    </location>
</feature>
<feature type="transmembrane region" description="Helical" evidence="1">
    <location>
        <begin position="390"/>
        <end position="409"/>
    </location>
</feature>
<keyword evidence="1" id="KW-1133">Transmembrane helix</keyword>
<reference evidence="2 3" key="1">
    <citation type="submission" date="2021-03" db="EMBL/GenBank/DDBJ databases">
        <authorList>
            <person name="Grouzdev D.S."/>
        </authorList>
    </citation>
    <scope>NUCLEOTIDE SEQUENCE [LARGE SCALE GENOMIC DNA]</scope>
    <source>
        <strain evidence="2 3">M50-1</strain>
    </source>
</reference>
<feature type="transmembrane region" description="Helical" evidence="1">
    <location>
        <begin position="429"/>
        <end position="449"/>
    </location>
</feature>
<organism evidence="2 3">
    <name type="scientific">Candidatus Chloroploca mongolica</name>
    <dbReference type="NCBI Taxonomy" id="2528176"/>
    <lineage>
        <taxon>Bacteria</taxon>
        <taxon>Bacillati</taxon>
        <taxon>Chloroflexota</taxon>
        <taxon>Chloroflexia</taxon>
        <taxon>Chloroflexales</taxon>
        <taxon>Chloroflexineae</taxon>
        <taxon>Oscillochloridaceae</taxon>
        <taxon>Candidatus Chloroploca</taxon>
    </lineage>
</organism>